<keyword evidence="8" id="KW-0547">Nucleotide-binding</keyword>
<evidence type="ECO:0000259" key="15">
    <source>
        <dbReference type="PROSITE" id="PS50109"/>
    </source>
</evidence>
<dbReference type="EMBL" id="QLUW01000006">
    <property type="protein sequence ID" value="RAP73690.1"/>
    <property type="molecule type" value="Genomic_DNA"/>
</dbReference>
<dbReference type="Gene3D" id="6.10.340.10">
    <property type="match status" value="1"/>
</dbReference>
<name>A0A328TTU1_9BACL</name>
<evidence type="ECO:0000256" key="9">
    <source>
        <dbReference type="ARBA" id="ARBA00022777"/>
    </source>
</evidence>
<dbReference type="InterPro" id="IPR003594">
    <property type="entry name" value="HATPase_dom"/>
</dbReference>
<dbReference type="Proteomes" id="UP000249260">
    <property type="component" value="Unassembled WGS sequence"/>
</dbReference>
<evidence type="ECO:0000256" key="11">
    <source>
        <dbReference type="ARBA" id="ARBA00022989"/>
    </source>
</evidence>
<dbReference type="SMART" id="SM00387">
    <property type="entry name" value="HATPase_c"/>
    <property type="match status" value="1"/>
</dbReference>
<sequence>MIKIKSKRFSKVLMNYYLLIVPLSLVLLFFVYSSLNVFYFSGFDHNSDTAKIREELIRDLMKVSETTPDKFTDQNYISLLDQTLEKANLKVAILHDTTVIYLTNRFFTKVLLYPESIGDHFLFKTDFRVYAYKEVVFHYKDGTPGSLIIFNNQNLNLFMQLMLRYDPSILLSLFVFVLLLHGILSVIISKQTIKPLVSLTVATQRISKGDLNFQILSSGNGEISELASAFDKMRRKLKRSVELQMEQEEMRKWSLASFTHDFATPLMSAKGYVQGLLDGVANTPEKQRAYLNTISIKIDETESLYKSFLLFYKLNTHQMKMNSTKINIFTLLQDYVNTSSPQLQLHGGSIKLEESPEMSPFIYADEEHLRRILRNILENSMKYCNNPLLISIRLTESNHETRIEMTDNGPGIKDEEIPYVFDRFYRAKHNKTVKGSGLGLAIAYHAIKEMGGNIGVESGRSNGFRIWFTLPQNPYRNID</sequence>
<evidence type="ECO:0000313" key="17">
    <source>
        <dbReference type="EMBL" id="RAP73690.1"/>
    </source>
</evidence>
<dbReference type="Pfam" id="PF02518">
    <property type="entry name" value="HATPase_c"/>
    <property type="match status" value="1"/>
</dbReference>
<evidence type="ECO:0000256" key="6">
    <source>
        <dbReference type="ARBA" id="ARBA00022679"/>
    </source>
</evidence>
<accession>A0A328TTU1</accession>
<dbReference type="InterPro" id="IPR050398">
    <property type="entry name" value="HssS/ArlS-like"/>
</dbReference>
<dbReference type="CDD" id="cd00082">
    <property type="entry name" value="HisKA"/>
    <property type="match status" value="1"/>
</dbReference>
<dbReference type="PANTHER" id="PTHR45528:SF1">
    <property type="entry name" value="SENSOR HISTIDINE KINASE CPXA"/>
    <property type="match status" value="1"/>
</dbReference>
<feature type="domain" description="HAMP" evidence="16">
    <location>
        <begin position="190"/>
        <end position="242"/>
    </location>
</feature>
<dbReference type="OrthoDB" id="335833at2"/>
<dbReference type="GO" id="GO:0000155">
    <property type="term" value="F:phosphorelay sensor kinase activity"/>
    <property type="evidence" value="ECO:0007669"/>
    <property type="project" value="InterPro"/>
</dbReference>
<keyword evidence="6" id="KW-0808">Transferase</keyword>
<comment type="catalytic activity">
    <reaction evidence="1">
        <text>ATP + protein L-histidine = ADP + protein N-phospho-L-histidine.</text>
        <dbReference type="EC" id="2.7.13.3"/>
    </reaction>
</comment>
<comment type="subcellular location">
    <subcellularLocation>
        <location evidence="2">Cell membrane</location>
        <topology evidence="2">Multi-pass membrane protein</topology>
    </subcellularLocation>
</comment>
<dbReference type="SUPFAM" id="SSF47384">
    <property type="entry name" value="Homodimeric domain of signal transducing histidine kinase"/>
    <property type="match status" value="1"/>
</dbReference>
<feature type="transmembrane region" description="Helical" evidence="14">
    <location>
        <begin position="169"/>
        <end position="188"/>
    </location>
</feature>
<gene>
    <name evidence="17" type="ORF">DL346_25825</name>
</gene>
<keyword evidence="18" id="KW-1185">Reference proteome</keyword>
<evidence type="ECO:0000256" key="4">
    <source>
        <dbReference type="ARBA" id="ARBA00022475"/>
    </source>
</evidence>
<evidence type="ECO:0000256" key="2">
    <source>
        <dbReference type="ARBA" id="ARBA00004651"/>
    </source>
</evidence>
<dbReference type="PRINTS" id="PR00344">
    <property type="entry name" value="BCTRLSENSOR"/>
</dbReference>
<evidence type="ECO:0000256" key="7">
    <source>
        <dbReference type="ARBA" id="ARBA00022692"/>
    </source>
</evidence>
<evidence type="ECO:0000256" key="12">
    <source>
        <dbReference type="ARBA" id="ARBA00023012"/>
    </source>
</evidence>
<keyword evidence="5" id="KW-0597">Phosphoprotein</keyword>
<keyword evidence="4" id="KW-1003">Cell membrane</keyword>
<keyword evidence="12" id="KW-0902">Two-component regulatory system</keyword>
<dbReference type="Pfam" id="PF00512">
    <property type="entry name" value="HisKA"/>
    <property type="match status" value="1"/>
</dbReference>
<dbReference type="PANTHER" id="PTHR45528">
    <property type="entry name" value="SENSOR HISTIDINE KINASE CPXA"/>
    <property type="match status" value="1"/>
</dbReference>
<comment type="caution">
    <text evidence="17">The sequence shown here is derived from an EMBL/GenBank/DDBJ whole genome shotgun (WGS) entry which is preliminary data.</text>
</comment>
<dbReference type="GO" id="GO:0005524">
    <property type="term" value="F:ATP binding"/>
    <property type="evidence" value="ECO:0007669"/>
    <property type="project" value="UniProtKB-KW"/>
</dbReference>
<keyword evidence="7 14" id="KW-0812">Transmembrane</keyword>
<dbReference type="InterPro" id="IPR003661">
    <property type="entry name" value="HisK_dim/P_dom"/>
</dbReference>
<reference evidence="17 18" key="1">
    <citation type="submission" date="2018-06" db="EMBL/GenBank/DDBJ databases">
        <title>Paenibacillus montanisoli sp. nov., isolated from mountain area soil.</title>
        <authorList>
            <person name="Wu M."/>
        </authorList>
    </citation>
    <scope>NUCLEOTIDE SEQUENCE [LARGE SCALE GENOMIC DNA]</scope>
    <source>
        <strain evidence="17 18">RA17</strain>
    </source>
</reference>
<dbReference type="Gene3D" id="3.30.565.10">
    <property type="entry name" value="Histidine kinase-like ATPase, C-terminal domain"/>
    <property type="match status" value="1"/>
</dbReference>
<organism evidence="17 18">
    <name type="scientific">Paenibacillus montanisoli</name>
    <dbReference type="NCBI Taxonomy" id="2081970"/>
    <lineage>
        <taxon>Bacteria</taxon>
        <taxon>Bacillati</taxon>
        <taxon>Bacillota</taxon>
        <taxon>Bacilli</taxon>
        <taxon>Bacillales</taxon>
        <taxon>Paenibacillaceae</taxon>
        <taxon>Paenibacillus</taxon>
    </lineage>
</organism>
<evidence type="ECO:0000256" key="10">
    <source>
        <dbReference type="ARBA" id="ARBA00022840"/>
    </source>
</evidence>
<dbReference type="RefSeq" id="WP_112885273.1">
    <property type="nucleotide sequence ID" value="NZ_QLUW01000006.1"/>
</dbReference>
<dbReference type="InterPro" id="IPR003660">
    <property type="entry name" value="HAMP_dom"/>
</dbReference>
<dbReference type="SMART" id="SM00388">
    <property type="entry name" value="HisKA"/>
    <property type="match status" value="1"/>
</dbReference>
<dbReference type="InterPro" id="IPR036097">
    <property type="entry name" value="HisK_dim/P_sf"/>
</dbReference>
<dbReference type="Pfam" id="PF00672">
    <property type="entry name" value="HAMP"/>
    <property type="match status" value="1"/>
</dbReference>
<evidence type="ECO:0000256" key="3">
    <source>
        <dbReference type="ARBA" id="ARBA00012438"/>
    </source>
</evidence>
<evidence type="ECO:0000313" key="18">
    <source>
        <dbReference type="Proteomes" id="UP000249260"/>
    </source>
</evidence>
<keyword evidence="13 14" id="KW-0472">Membrane</keyword>
<evidence type="ECO:0000256" key="8">
    <source>
        <dbReference type="ARBA" id="ARBA00022741"/>
    </source>
</evidence>
<keyword evidence="9" id="KW-0418">Kinase</keyword>
<dbReference type="InterPro" id="IPR036890">
    <property type="entry name" value="HATPase_C_sf"/>
</dbReference>
<dbReference type="Gene3D" id="1.10.287.130">
    <property type="match status" value="1"/>
</dbReference>
<feature type="domain" description="Histidine kinase" evidence="15">
    <location>
        <begin position="257"/>
        <end position="474"/>
    </location>
</feature>
<feature type="transmembrane region" description="Helical" evidence="14">
    <location>
        <begin position="12"/>
        <end position="32"/>
    </location>
</feature>
<protein>
    <recommendedName>
        <fullName evidence="3">histidine kinase</fullName>
        <ecNumber evidence="3">2.7.13.3</ecNumber>
    </recommendedName>
</protein>
<dbReference type="SUPFAM" id="SSF55874">
    <property type="entry name" value="ATPase domain of HSP90 chaperone/DNA topoisomerase II/histidine kinase"/>
    <property type="match status" value="1"/>
</dbReference>
<proteinExistence type="predicted"/>
<dbReference type="InterPro" id="IPR004358">
    <property type="entry name" value="Sig_transdc_His_kin-like_C"/>
</dbReference>
<dbReference type="CDD" id="cd00075">
    <property type="entry name" value="HATPase"/>
    <property type="match status" value="1"/>
</dbReference>
<dbReference type="EC" id="2.7.13.3" evidence="3"/>
<dbReference type="AlphaFoldDB" id="A0A328TTU1"/>
<dbReference type="InterPro" id="IPR005467">
    <property type="entry name" value="His_kinase_dom"/>
</dbReference>
<dbReference type="PROSITE" id="PS50885">
    <property type="entry name" value="HAMP"/>
    <property type="match status" value="1"/>
</dbReference>
<dbReference type="PROSITE" id="PS50109">
    <property type="entry name" value="HIS_KIN"/>
    <property type="match status" value="1"/>
</dbReference>
<dbReference type="SUPFAM" id="SSF158472">
    <property type="entry name" value="HAMP domain-like"/>
    <property type="match status" value="1"/>
</dbReference>
<evidence type="ECO:0000256" key="13">
    <source>
        <dbReference type="ARBA" id="ARBA00023136"/>
    </source>
</evidence>
<dbReference type="GO" id="GO:0005886">
    <property type="term" value="C:plasma membrane"/>
    <property type="evidence" value="ECO:0007669"/>
    <property type="project" value="UniProtKB-SubCell"/>
</dbReference>
<evidence type="ECO:0000256" key="1">
    <source>
        <dbReference type="ARBA" id="ARBA00000085"/>
    </source>
</evidence>
<dbReference type="SMART" id="SM00304">
    <property type="entry name" value="HAMP"/>
    <property type="match status" value="1"/>
</dbReference>
<keyword evidence="10" id="KW-0067">ATP-binding</keyword>
<keyword evidence="11 14" id="KW-1133">Transmembrane helix</keyword>
<evidence type="ECO:0000256" key="5">
    <source>
        <dbReference type="ARBA" id="ARBA00022553"/>
    </source>
</evidence>
<evidence type="ECO:0000256" key="14">
    <source>
        <dbReference type="SAM" id="Phobius"/>
    </source>
</evidence>
<evidence type="ECO:0000259" key="16">
    <source>
        <dbReference type="PROSITE" id="PS50885"/>
    </source>
</evidence>
<dbReference type="CDD" id="cd06225">
    <property type="entry name" value="HAMP"/>
    <property type="match status" value="1"/>
</dbReference>